<dbReference type="Pfam" id="PF00072">
    <property type="entry name" value="Response_reg"/>
    <property type="match status" value="1"/>
</dbReference>
<dbReference type="EC" id="2.7.13.3" evidence="2"/>
<dbReference type="InterPro" id="IPR001789">
    <property type="entry name" value="Sig_transdc_resp-reg_receiver"/>
</dbReference>
<dbReference type="RefSeq" id="WP_004511784.1">
    <property type="nucleotide sequence ID" value="NC_007517.1"/>
</dbReference>
<reference evidence="9 10" key="2">
    <citation type="journal article" date="2009" name="BMC Microbiol.">
        <title>The genome sequence of Geobacter metallireducens: features of metabolism, physiology and regulation common and dissimilar to Geobacter sulfurreducens.</title>
        <authorList>
            <person name="Aklujkar M."/>
            <person name="Krushkal J."/>
            <person name="DiBartolo G."/>
            <person name="Lapidus A."/>
            <person name="Land M.L."/>
            <person name="Lovley D.R."/>
        </authorList>
    </citation>
    <scope>NUCLEOTIDE SEQUENCE [LARGE SCALE GENOMIC DNA]</scope>
    <source>
        <strain evidence="10">ATCC 53774 / DSM 7210 / GS-15</strain>
    </source>
</reference>
<keyword evidence="9" id="KW-0808">Transferase</keyword>
<evidence type="ECO:0000313" key="9">
    <source>
        <dbReference type="EMBL" id="ABB32895.1"/>
    </source>
</evidence>
<gene>
    <name evidence="9" type="ordered locus">Gmet_2677</name>
</gene>
<keyword evidence="5" id="KW-0175">Coiled coil</keyword>
<accession>Q39S79</accession>
<dbReference type="EMBL" id="CP000148">
    <property type="protein sequence ID" value="ABB32895.1"/>
    <property type="molecule type" value="Genomic_DNA"/>
</dbReference>
<dbReference type="eggNOG" id="COG4191">
    <property type="taxonomic scope" value="Bacteria"/>
</dbReference>
<sequence length="395" mass="44764">MTTVTNASKGTILIIDDEKVILDLTSIVLSNRGYTVYTAPDAMVGLEELEEHHPSLVLLDYMMPVMDGFTALKQIRQRFPDTYVIMFTGKGNEEIAVELMKAGASDYILKPFNNQDLVERIESVLRIRAVELRNRELMAERDKLLAEIAEWNRELEERVREKTEALQKAQAEIVQSEKLASLGYLSAGMAHEIRNPLNSINLFAQLLKSGCEEPEKLDYIDKILKEVDRIDDIMRKLLDASKRPRFQLSEVRLDRVIDATLEVFRPQTTLYGIEVVRAFRRVPPPFQADPSEIEQIFTNLFLNAIHEMQEGGTLAVLLDHDDREVIIRISDTGRGMPPDNVKKIFDPFFTTKTSGSGLGLAVVLRIVKTYQGKITVEKSDETGTTFAIRLPLLPS</sequence>
<dbReference type="AlphaFoldDB" id="Q39S79"/>
<dbReference type="KEGG" id="gme:Gmet_2677"/>
<keyword evidence="10" id="KW-1185">Reference proteome</keyword>
<dbReference type="SMART" id="SM00388">
    <property type="entry name" value="HisKA"/>
    <property type="match status" value="1"/>
</dbReference>
<dbReference type="InterPro" id="IPR001875">
    <property type="entry name" value="DED_dom"/>
</dbReference>
<dbReference type="Pfam" id="PF00512">
    <property type="entry name" value="HisKA"/>
    <property type="match status" value="1"/>
</dbReference>
<dbReference type="CDD" id="cd00082">
    <property type="entry name" value="HisKA"/>
    <property type="match status" value="1"/>
</dbReference>
<dbReference type="SMART" id="SM00387">
    <property type="entry name" value="HATPase_c"/>
    <property type="match status" value="1"/>
</dbReference>
<evidence type="ECO:0000256" key="3">
    <source>
        <dbReference type="ARBA" id="ARBA00022553"/>
    </source>
</evidence>
<dbReference type="CDD" id="cd00156">
    <property type="entry name" value="REC"/>
    <property type="match status" value="1"/>
</dbReference>
<organism evidence="9 10">
    <name type="scientific">Geobacter metallireducens (strain ATCC 53774 / DSM 7210 / GS-15)</name>
    <dbReference type="NCBI Taxonomy" id="269799"/>
    <lineage>
        <taxon>Bacteria</taxon>
        <taxon>Pseudomonadati</taxon>
        <taxon>Thermodesulfobacteriota</taxon>
        <taxon>Desulfuromonadia</taxon>
        <taxon>Geobacterales</taxon>
        <taxon>Geobacteraceae</taxon>
        <taxon>Geobacter</taxon>
    </lineage>
</organism>
<evidence type="ECO:0000259" key="6">
    <source>
        <dbReference type="PROSITE" id="PS50109"/>
    </source>
</evidence>
<dbReference type="InterPro" id="IPR003594">
    <property type="entry name" value="HATPase_dom"/>
</dbReference>
<feature type="domain" description="Histidine kinase" evidence="6">
    <location>
        <begin position="188"/>
        <end position="394"/>
    </location>
</feature>
<name>Q39S79_GEOMG</name>
<evidence type="ECO:0000256" key="4">
    <source>
        <dbReference type="PROSITE-ProRule" id="PRU00169"/>
    </source>
</evidence>
<dbReference type="PROSITE" id="PS50109">
    <property type="entry name" value="HIS_KIN"/>
    <property type="match status" value="1"/>
</dbReference>
<dbReference type="Gene3D" id="3.30.565.10">
    <property type="entry name" value="Histidine kinase-like ATPase, C-terminal domain"/>
    <property type="match status" value="1"/>
</dbReference>
<dbReference type="InterPro" id="IPR003661">
    <property type="entry name" value="HisK_dim/P_dom"/>
</dbReference>
<feature type="domain" description="Response regulatory" evidence="7">
    <location>
        <begin position="11"/>
        <end position="125"/>
    </location>
</feature>
<dbReference type="HOGENOM" id="CLU_000445_114_72_7"/>
<feature type="modified residue" description="4-aspartylphosphate" evidence="4">
    <location>
        <position position="60"/>
    </location>
</feature>
<dbReference type="InterPro" id="IPR036890">
    <property type="entry name" value="HATPase_C_sf"/>
</dbReference>
<keyword evidence="9" id="KW-0418">Kinase</keyword>
<feature type="coiled-coil region" evidence="5">
    <location>
        <begin position="127"/>
        <end position="179"/>
    </location>
</feature>
<dbReference type="Proteomes" id="UP000007073">
    <property type="component" value="Chromosome"/>
</dbReference>
<dbReference type="InterPro" id="IPR005467">
    <property type="entry name" value="His_kinase_dom"/>
</dbReference>
<reference evidence="9 10" key="1">
    <citation type="submission" date="2005-10" db="EMBL/GenBank/DDBJ databases">
        <title>Complete sequence of Geobacter metallireducens GS-15.</title>
        <authorList>
            <consortium name="US DOE Joint Genome Institute"/>
            <person name="Copeland A."/>
            <person name="Lucas S."/>
            <person name="Lapidus A."/>
            <person name="Barry K."/>
            <person name="Detter J.C."/>
            <person name="Glavina T."/>
            <person name="Hammon N."/>
            <person name="Israni S."/>
            <person name="Pitluck S."/>
            <person name="Di Bartolo G."/>
            <person name="Chain P."/>
            <person name="Schmutz J."/>
            <person name="Larimer F."/>
            <person name="Land M."/>
            <person name="Kyrpides N."/>
            <person name="Ivanova N."/>
            <person name="Richardson P."/>
        </authorList>
    </citation>
    <scope>NUCLEOTIDE SEQUENCE [LARGE SCALE GENOMIC DNA]</scope>
    <source>
        <strain evidence="10">ATCC 53774 / DSM 7210 / GS-15</strain>
    </source>
</reference>
<evidence type="ECO:0000259" key="8">
    <source>
        <dbReference type="PROSITE" id="PS50168"/>
    </source>
</evidence>
<protein>
    <recommendedName>
        <fullName evidence="2">histidine kinase</fullName>
        <ecNumber evidence="2">2.7.13.3</ecNumber>
    </recommendedName>
</protein>
<evidence type="ECO:0000256" key="2">
    <source>
        <dbReference type="ARBA" id="ARBA00012438"/>
    </source>
</evidence>
<dbReference type="SUPFAM" id="SSF55874">
    <property type="entry name" value="ATPase domain of HSP90 chaperone/DNA topoisomerase II/histidine kinase"/>
    <property type="match status" value="1"/>
</dbReference>
<dbReference type="Gene3D" id="3.40.50.2300">
    <property type="match status" value="1"/>
</dbReference>
<evidence type="ECO:0000256" key="5">
    <source>
        <dbReference type="SAM" id="Coils"/>
    </source>
</evidence>
<dbReference type="PROSITE" id="PS50110">
    <property type="entry name" value="RESPONSE_REGULATORY"/>
    <property type="match status" value="1"/>
</dbReference>
<dbReference type="InterPro" id="IPR036097">
    <property type="entry name" value="HisK_dim/P_sf"/>
</dbReference>
<dbReference type="eggNOG" id="COG0745">
    <property type="taxonomic scope" value="Bacteria"/>
</dbReference>
<dbReference type="GO" id="GO:0000155">
    <property type="term" value="F:phosphorelay sensor kinase activity"/>
    <property type="evidence" value="ECO:0007669"/>
    <property type="project" value="InterPro"/>
</dbReference>
<dbReference type="SMART" id="SM00448">
    <property type="entry name" value="REC"/>
    <property type="match status" value="1"/>
</dbReference>
<dbReference type="PANTHER" id="PTHR43547">
    <property type="entry name" value="TWO-COMPONENT HISTIDINE KINASE"/>
    <property type="match status" value="1"/>
</dbReference>
<dbReference type="InterPro" id="IPR011006">
    <property type="entry name" value="CheY-like_superfamily"/>
</dbReference>
<evidence type="ECO:0000313" key="10">
    <source>
        <dbReference type="Proteomes" id="UP000007073"/>
    </source>
</evidence>
<keyword evidence="3 4" id="KW-0597">Phosphoprotein</keyword>
<dbReference type="SUPFAM" id="SSF47384">
    <property type="entry name" value="Homodimeric domain of signal transducing histidine kinase"/>
    <property type="match status" value="1"/>
</dbReference>
<dbReference type="PANTHER" id="PTHR43547:SF2">
    <property type="entry name" value="HYBRID SIGNAL TRANSDUCTION HISTIDINE KINASE C"/>
    <property type="match status" value="1"/>
</dbReference>
<dbReference type="PROSITE" id="PS50168">
    <property type="entry name" value="DED"/>
    <property type="match status" value="1"/>
</dbReference>
<feature type="domain" description="DED" evidence="8">
    <location>
        <begin position="161"/>
        <end position="239"/>
    </location>
</feature>
<evidence type="ECO:0000256" key="1">
    <source>
        <dbReference type="ARBA" id="ARBA00000085"/>
    </source>
</evidence>
<dbReference type="Gene3D" id="1.10.287.130">
    <property type="match status" value="1"/>
</dbReference>
<comment type="catalytic activity">
    <reaction evidence="1">
        <text>ATP + protein L-histidine = ADP + protein N-phospho-L-histidine.</text>
        <dbReference type="EC" id="2.7.13.3"/>
    </reaction>
</comment>
<dbReference type="Pfam" id="PF02518">
    <property type="entry name" value="HATPase_c"/>
    <property type="match status" value="1"/>
</dbReference>
<dbReference type="PRINTS" id="PR00344">
    <property type="entry name" value="BCTRLSENSOR"/>
</dbReference>
<dbReference type="InterPro" id="IPR004358">
    <property type="entry name" value="Sig_transdc_His_kin-like_C"/>
</dbReference>
<proteinExistence type="predicted"/>
<dbReference type="STRING" id="269799.Gmet_2677"/>
<evidence type="ECO:0000259" key="7">
    <source>
        <dbReference type="PROSITE" id="PS50110"/>
    </source>
</evidence>
<dbReference type="SUPFAM" id="SSF52172">
    <property type="entry name" value="CheY-like"/>
    <property type="match status" value="1"/>
</dbReference>